<dbReference type="InterPro" id="IPR027291">
    <property type="entry name" value="Glyco_hydro_38_N_sf"/>
</dbReference>
<evidence type="ECO:0000256" key="1">
    <source>
        <dbReference type="ARBA" id="ARBA00006821"/>
    </source>
</evidence>
<gene>
    <name evidence="5" type="ORF">ENV54_13120</name>
</gene>
<reference evidence="5" key="1">
    <citation type="journal article" date="2020" name="mSystems">
        <title>Genome- and Community-Level Interaction Insights into Carbon Utilization and Element Cycling Functions of Hydrothermarchaeota in Hydrothermal Sediment.</title>
        <authorList>
            <person name="Zhou Z."/>
            <person name="Liu Y."/>
            <person name="Xu W."/>
            <person name="Pan J."/>
            <person name="Luo Z.H."/>
            <person name="Li M."/>
        </authorList>
    </citation>
    <scope>NUCLEOTIDE SEQUENCE [LARGE SCALE GENOMIC DNA]</scope>
    <source>
        <strain evidence="5">SpSt-769</strain>
    </source>
</reference>
<evidence type="ECO:0000256" key="3">
    <source>
        <dbReference type="RuleBase" id="RU361196"/>
    </source>
</evidence>
<dbReference type="InterPro" id="IPR011330">
    <property type="entry name" value="Glyco_hydro/deAcase_b/a-brl"/>
</dbReference>
<dbReference type="GO" id="GO:0003824">
    <property type="term" value="F:catalytic activity"/>
    <property type="evidence" value="ECO:0007669"/>
    <property type="project" value="InterPro"/>
</dbReference>
<comment type="caution">
    <text evidence="5">The sequence shown here is derived from an EMBL/GenBank/DDBJ whole genome shotgun (WGS) entry which is preliminary data.</text>
</comment>
<accession>A0A7C4ATW2</accession>
<dbReference type="InterPro" id="IPR021923">
    <property type="entry name" value="DUF3536"/>
</dbReference>
<dbReference type="CDD" id="cd10797">
    <property type="entry name" value="GH57N_APU_like_1"/>
    <property type="match status" value="1"/>
</dbReference>
<feature type="domain" description="Glycoside hydrolase family 57 N-terminal" evidence="4">
    <location>
        <begin position="20"/>
        <end position="314"/>
    </location>
</feature>
<protein>
    <submittedName>
        <fullName evidence="5">DUF3536 domain-containing protein</fullName>
    </submittedName>
</protein>
<dbReference type="InterPro" id="IPR004300">
    <property type="entry name" value="Glyco_hydro_57_N"/>
</dbReference>
<name>A0A7C4ATW2_9BACT</name>
<dbReference type="SUPFAM" id="SSF88713">
    <property type="entry name" value="Glycoside hydrolase/deacetylase"/>
    <property type="match status" value="1"/>
</dbReference>
<dbReference type="Pfam" id="PF12055">
    <property type="entry name" value="DUF3536"/>
    <property type="match status" value="1"/>
</dbReference>
<dbReference type="Pfam" id="PF03065">
    <property type="entry name" value="Glyco_hydro_57"/>
    <property type="match status" value="1"/>
</dbReference>
<sequence>METRLPKYVCIHGHFYQPPRENPWLEYVEYQESAHPFHDWNERIAEECYTPNTQARILDEQGRLRRVVNNYEHISFDFGPTLLSWLEQKCPDTYRRILNADVLSIQKRSGHGNALAQAYNHMIMPLASLRDKVTQTVWAIKDFMKRFQRRPEGMWLPETAVDKETLGVLIDHGISFTILSPWQARRFRAVSGAEWVDVSGGTVDPSRPYKCSVVGSGQITIFFYDAPISQAIAFQHLLNSGEDLRLRLLGGFSDQRTWPQLVHIATDGESYGHHHRFGEMALAFALDRLIQDQDVELTNYAEFLDKHPPTAEVELIEYSSWSCPHGLGRWSRDCGCSSGLKPGWNQRWRAPLRRAMDALRDRADAVFEREARAFLSDPWNARNEYIEVVLANHANAGDFLVHHQTHALDATEAPLALKLLEMQRNRMLMYTSCGWFFDDITGIESLQVLRYAARTIQLLQPYDAAVLDDFLSILSQAESNTRSNPRGDEIFNNKIWPQASSLEHVAAHVVISAAFEELPIREKLYCYNVEVLDLVRERSVERVFLLGRLKVADQVTLQSSDFICAVIYLGEVDLRCSVKNFVSNEDYATLKKELLSTFYRYSSTELLRQMDKRFSEEYFSMKNLFVEQRIRIIEAATSKMYEEQAGLFEVFYRTNKDLAKLIVTYEAKLPDTFLAAARFVLSRTFLRELEKLSGGFYPDRLESVLEEARFWKIQLDVSSAEKLIRGRIMELMKQLGKNPWDASVCLEILKFLDLGTNLEIKLELGQAQIEFFMILQELWAAPQRGFPPNFPELADRLSVRLEKGPNNA</sequence>
<dbReference type="PANTHER" id="PTHR36306:SF3">
    <property type="entry name" value="GLYCOSIDE HYDROLASE FAMILY 57"/>
    <property type="match status" value="1"/>
</dbReference>
<dbReference type="EMBL" id="DTGT01000427">
    <property type="protein sequence ID" value="HGH62227.1"/>
    <property type="molecule type" value="Genomic_DNA"/>
</dbReference>
<dbReference type="GO" id="GO:0005975">
    <property type="term" value="P:carbohydrate metabolic process"/>
    <property type="evidence" value="ECO:0007669"/>
    <property type="project" value="InterPro"/>
</dbReference>
<dbReference type="Gene3D" id="3.20.110.10">
    <property type="entry name" value="Glycoside hydrolase 38, N terminal domain"/>
    <property type="match status" value="2"/>
</dbReference>
<evidence type="ECO:0000259" key="4">
    <source>
        <dbReference type="Pfam" id="PF03065"/>
    </source>
</evidence>
<proteinExistence type="inferred from homology"/>
<organism evidence="5">
    <name type="scientific">Desulfomonile tiedjei</name>
    <dbReference type="NCBI Taxonomy" id="2358"/>
    <lineage>
        <taxon>Bacteria</taxon>
        <taxon>Pseudomonadati</taxon>
        <taxon>Thermodesulfobacteriota</taxon>
        <taxon>Desulfomonilia</taxon>
        <taxon>Desulfomonilales</taxon>
        <taxon>Desulfomonilaceae</taxon>
        <taxon>Desulfomonile</taxon>
    </lineage>
</organism>
<dbReference type="InterPro" id="IPR052046">
    <property type="entry name" value="GH57_Enzymes"/>
</dbReference>
<comment type="similarity">
    <text evidence="1 3">Belongs to the glycosyl hydrolase 57 family.</text>
</comment>
<evidence type="ECO:0000256" key="2">
    <source>
        <dbReference type="ARBA" id="ARBA00023277"/>
    </source>
</evidence>
<dbReference type="AlphaFoldDB" id="A0A7C4ATW2"/>
<evidence type="ECO:0000313" key="5">
    <source>
        <dbReference type="EMBL" id="HGH62227.1"/>
    </source>
</evidence>
<keyword evidence="2 3" id="KW-0119">Carbohydrate metabolism</keyword>
<dbReference type="PANTHER" id="PTHR36306">
    <property type="entry name" value="ALPHA-AMYLASE-RELATED-RELATED"/>
    <property type="match status" value="1"/>
</dbReference>